<sequence>MVRKYKTKLGAKTLKKHDPQTIQNALRDIANASEWHAPIDKFDLCCIVKYYLD</sequence>
<gene>
    <name evidence="1" type="ORF">ACAOBT_LOCUS38785</name>
</gene>
<proteinExistence type="predicted"/>
<comment type="caution">
    <text evidence="1">The sequence shown here is derived from an EMBL/GenBank/DDBJ whole genome shotgun (WGS) entry which is preliminary data.</text>
</comment>
<protein>
    <submittedName>
        <fullName evidence="1">Uncharacterized protein</fullName>
    </submittedName>
</protein>
<dbReference type="EMBL" id="CAKOFQ010013118">
    <property type="protein sequence ID" value="CAH2021895.1"/>
    <property type="molecule type" value="Genomic_DNA"/>
</dbReference>
<dbReference type="Proteomes" id="UP001152888">
    <property type="component" value="Unassembled WGS sequence"/>
</dbReference>
<dbReference type="AlphaFoldDB" id="A0A9P0QJS9"/>
<evidence type="ECO:0000313" key="2">
    <source>
        <dbReference type="Proteomes" id="UP001152888"/>
    </source>
</evidence>
<reference evidence="1" key="1">
    <citation type="submission" date="2022-03" db="EMBL/GenBank/DDBJ databases">
        <authorList>
            <person name="Sayadi A."/>
        </authorList>
    </citation>
    <scope>NUCLEOTIDE SEQUENCE</scope>
</reference>
<accession>A0A9P0QJS9</accession>
<name>A0A9P0QJS9_ACAOB</name>
<organism evidence="1 2">
    <name type="scientific">Acanthoscelides obtectus</name>
    <name type="common">Bean weevil</name>
    <name type="synonym">Bruchus obtectus</name>
    <dbReference type="NCBI Taxonomy" id="200917"/>
    <lineage>
        <taxon>Eukaryota</taxon>
        <taxon>Metazoa</taxon>
        <taxon>Ecdysozoa</taxon>
        <taxon>Arthropoda</taxon>
        <taxon>Hexapoda</taxon>
        <taxon>Insecta</taxon>
        <taxon>Pterygota</taxon>
        <taxon>Neoptera</taxon>
        <taxon>Endopterygota</taxon>
        <taxon>Coleoptera</taxon>
        <taxon>Polyphaga</taxon>
        <taxon>Cucujiformia</taxon>
        <taxon>Chrysomeloidea</taxon>
        <taxon>Chrysomelidae</taxon>
        <taxon>Bruchinae</taxon>
        <taxon>Bruchini</taxon>
        <taxon>Acanthoscelides</taxon>
    </lineage>
</organism>
<keyword evidence="2" id="KW-1185">Reference proteome</keyword>
<evidence type="ECO:0000313" key="1">
    <source>
        <dbReference type="EMBL" id="CAH2021895.1"/>
    </source>
</evidence>